<dbReference type="GO" id="GO:0051117">
    <property type="term" value="F:ATPase binding"/>
    <property type="evidence" value="ECO:0007669"/>
    <property type="project" value="TreeGrafter"/>
</dbReference>
<feature type="region of interest" description="Disordered" evidence="3">
    <location>
        <begin position="69"/>
        <end position="93"/>
    </location>
</feature>
<dbReference type="Pfam" id="PF00574">
    <property type="entry name" value="CLP_protease"/>
    <property type="match status" value="1"/>
</dbReference>
<dbReference type="GO" id="GO:0004252">
    <property type="term" value="F:serine-type endopeptidase activity"/>
    <property type="evidence" value="ECO:0007669"/>
    <property type="project" value="InterPro"/>
</dbReference>
<dbReference type="Proteomes" id="UP001472866">
    <property type="component" value="Chromosome 17"/>
</dbReference>
<evidence type="ECO:0000313" key="5">
    <source>
        <dbReference type="EMBL" id="WZN66979.1"/>
    </source>
</evidence>
<evidence type="ECO:0000313" key="6">
    <source>
        <dbReference type="Proteomes" id="UP001472866"/>
    </source>
</evidence>
<dbReference type="GO" id="GO:0009536">
    <property type="term" value="C:plastid"/>
    <property type="evidence" value="ECO:0007669"/>
    <property type="project" value="UniProtKB-ARBA"/>
</dbReference>
<keyword evidence="4" id="KW-1133">Transmembrane helix</keyword>
<evidence type="ECO:0000256" key="2">
    <source>
        <dbReference type="RuleBase" id="RU003567"/>
    </source>
</evidence>
<dbReference type="GO" id="GO:0009368">
    <property type="term" value="C:endopeptidase Clp complex"/>
    <property type="evidence" value="ECO:0007669"/>
    <property type="project" value="TreeGrafter"/>
</dbReference>
<dbReference type="EMBL" id="CP151517">
    <property type="protein sequence ID" value="WZN66979.1"/>
    <property type="molecule type" value="Genomic_DNA"/>
</dbReference>
<gene>
    <name evidence="5" type="ORF">HKI87_17g85510</name>
</gene>
<dbReference type="SUPFAM" id="SSF52096">
    <property type="entry name" value="ClpP/crotonase"/>
    <property type="match status" value="1"/>
</dbReference>
<dbReference type="PANTHER" id="PTHR10381:SF6">
    <property type="entry name" value="ATP-DEPENDENT CLP PROTEASE PROTEOLYTIC SUBUNIT-RELATED PROTEIN 3, CHLOROPLASTIC"/>
    <property type="match status" value="1"/>
</dbReference>
<evidence type="ECO:0000256" key="3">
    <source>
        <dbReference type="SAM" id="MobiDB-lite"/>
    </source>
</evidence>
<keyword evidence="4" id="KW-0812">Transmembrane</keyword>
<organism evidence="5 6">
    <name type="scientific">Chloropicon roscoffensis</name>
    <dbReference type="NCBI Taxonomy" id="1461544"/>
    <lineage>
        <taxon>Eukaryota</taxon>
        <taxon>Viridiplantae</taxon>
        <taxon>Chlorophyta</taxon>
        <taxon>Chloropicophyceae</taxon>
        <taxon>Chloropicales</taxon>
        <taxon>Chloropicaceae</taxon>
        <taxon>Chloropicon</taxon>
    </lineage>
</organism>
<evidence type="ECO:0000256" key="4">
    <source>
        <dbReference type="SAM" id="Phobius"/>
    </source>
</evidence>
<name>A0AAX4PN34_9CHLO</name>
<reference evidence="5 6" key="1">
    <citation type="submission" date="2024-03" db="EMBL/GenBank/DDBJ databases">
        <title>Complete genome sequence of the green alga Chloropicon roscoffensis RCC1871.</title>
        <authorList>
            <person name="Lemieux C."/>
            <person name="Pombert J.-F."/>
            <person name="Otis C."/>
            <person name="Turmel M."/>
        </authorList>
    </citation>
    <scope>NUCLEOTIDE SEQUENCE [LARGE SCALE GENOMIC DNA]</scope>
    <source>
        <strain evidence="5 6">RCC1871</strain>
    </source>
</reference>
<sequence>MKGSAMTRGSSGAAWGRSATMATRQSRAAPTRGVRRRPALVARAHSASESLWVPPGLDLPNLRHELQRETTTMNSGAPASVSSGGYDEHRAKTPPPDLPSILLDARIVWLGMPIVSAVSELLIAQLLYLQYKEPGKDIYMYINSTGTCRADGSVVGYETEATAIYDTMNYVSSDIATINVGVAIGNSCMILAAGAKGKRAMLPNATAMLHQPRIPATGSRQAIEIAIKNREVQAQKNDMLGILSKHTGHSVEKLNADMQRPLYMQPKDALDYGIVDSVVESKRVENLIGDVKAAKQWDTEAGLVAK</sequence>
<protein>
    <recommendedName>
        <fullName evidence="2">ATP-dependent Clp protease proteolytic subunit</fullName>
    </recommendedName>
</protein>
<feature type="compositionally biased region" description="Polar residues" evidence="3">
    <location>
        <begin position="69"/>
        <end position="83"/>
    </location>
</feature>
<comment type="similarity">
    <text evidence="1 2">Belongs to the peptidase S14 family.</text>
</comment>
<keyword evidence="6" id="KW-1185">Reference proteome</keyword>
<dbReference type="AlphaFoldDB" id="A0AAX4PN34"/>
<dbReference type="GO" id="GO:0006515">
    <property type="term" value="P:protein quality control for misfolded or incompletely synthesized proteins"/>
    <property type="evidence" value="ECO:0007669"/>
    <property type="project" value="TreeGrafter"/>
</dbReference>
<dbReference type="PRINTS" id="PR00127">
    <property type="entry name" value="CLPPROTEASEP"/>
</dbReference>
<evidence type="ECO:0000256" key="1">
    <source>
        <dbReference type="ARBA" id="ARBA00007039"/>
    </source>
</evidence>
<proteinExistence type="inferred from homology"/>
<feature type="region of interest" description="Disordered" evidence="3">
    <location>
        <begin position="1"/>
        <end position="40"/>
    </location>
</feature>
<keyword evidence="5" id="KW-0645">Protease</keyword>
<accession>A0AAX4PN34</accession>
<keyword evidence="5" id="KW-0378">Hydrolase</keyword>
<dbReference type="InterPro" id="IPR029045">
    <property type="entry name" value="ClpP/crotonase-like_dom_sf"/>
</dbReference>
<feature type="transmembrane region" description="Helical" evidence="4">
    <location>
        <begin position="107"/>
        <end position="131"/>
    </location>
</feature>
<keyword evidence="4" id="KW-0472">Membrane</keyword>
<feature type="transmembrane region" description="Helical" evidence="4">
    <location>
        <begin position="175"/>
        <end position="195"/>
    </location>
</feature>
<dbReference type="Gene3D" id="3.90.226.10">
    <property type="entry name" value="2-enoyl-CoA Hydratase, Chain A, domain 1"/>
    <property type="match status" value="1"/>
</dbReference>
<dbReference type="GO" id="GO:0004176">
    <property type="term" value="F:ATP-dependent peptidase activity"/>
    <property type="evidence" value="ECO:0007669"/>
    <property type="project" value="InterPro"/>
</dbReference>
<dbReference type="CDD" id="cd07017">
    <property type="entry name" value="S14_ClpP_2"/>
    <property type="match status" value="1"/>
</dbReference>
<dbReference type="InterPro" id="IPR001907">
    <property type="entry name" value="ClpP"/>
</dbReference>
<dbReference type="InterPro" id="IPR023562">
    <property type="entry name" value="ClpP/TepA"/>
</dbReference>
<dbReference type="PANTHER" id="PTHR10381">
    <property type="entry name" value="ATP-DEPENDENT CLP PROTEASE PROTEOLYTIC SUBUNIT"/>
    <property type="match status" value="1"/>
</dbReference>